<sequence length="241" mass="27450">MDGEDPVEIFNGRKKRRVGEKEVKLTEDGGSSTTSSSELRIAIEKLYSERSSTTVILVPTSSFLSISNLLLLLLDKIGPTMAVLRSDIQTNVQRLEERYVMNPSLYSNLVEILKREREEGVAKRRNSCSRAVVWLNRSVEFGLDVMERLMKDKGLSVEEAVEEAYCSKLKPWHGWISSAAYKVALRMIPNRIELTELVMGNQRDYSMMEDEIRVLGSIVQPILDEINSQLRILKLAKLRSK</sequence>
<dbReference type="GO" id="GO:0005829">
    <property type="term" value="C:cytosol"/>
    <property type="evidence" value="ECO:0000318"/>
    <property type="project" value="GO_Central"/>
</dbReference>
<dbReference type="STRING" id="29655.A0A0K9PWH8"/>
<dbReference type="Gene3D" id="1.10.3520.10">
    <property type="entry name" value="Glycolipid transfer protein"/>
    <property type="match status" value="1"/>
</dbReference>
<dbReference type="GO" id="GO:1902387">
    <property type="term" value="F:ceramide 1-phosphate binding"/>
    <property type="evidence" value="ECO:0000318"/>
    <property type="project" value="GO_Central"/>
</dbReference>
<dbReference type="GO" id="GO:1902388">
    <property type="term" value="F:ceramide 1-phosphate transfer activity"/>
    <property type="evidence" value="ECO:0000318"/>
    <property type="project" value="GO_Central"/>
</dbReference>
<dbReference type="OMA" id="GNCQDTG"/>
<comment type="caution">
    <text evidence="2">The sequence shown here is derived from an EMBL/GenBank/DDBJ whole genome shotgun (WGS) entry which is preliminary data.</text>
</comment>
<evidence type="ECO:0000313" key="2">
    <source>
        <dbReference type="EMBL" id="KMZ72595.1"/>
    </source>
</evidence>
<organism evidence="2 3">
    <name type="scientific">Zostera marina</name>
    <name type="common">Eelgrass</name>
    <dbReference type="NCBI Taxonomy" id="29655"/>
    <lineage>
        <taxon>Eukaryota</taxon>
        <taxon>Viridiplantae</taxon>
        <taxon>Streptophyta</taxon>
        <taxon>Embryophyta</taxon>
        <taxon>Tracheophyta</taxon>
        <taxon>Spermatophyta</taxon>
        <taxon>Magnoliopsida</taxon>
        <taxon>Liliopsida</taxon>
        <taxon>Zosteraceae</taxon>
        <taxon>Zostera</taxon>
    </lineage>
</organism>
<dbReference type="EMBL" id="LFYR01000624">
    <property type="protein sequence ID" value="KMZ72595.1"/>
    <property type="molecule type" value="Genomic_DNA"/>
</dbReference>
<name>A0A0K9PWH8_ZOSMR</name>
<gene>
    <name evidence="2" type="ORF">ZOSMA_161G00460</name>
</gene>
<dbReference type="SUPFAM" id="SSF110004">
    <property type="entry name" value="Glycolipid transfer protein, GLTP"/>
    <property type="match status" value="1"/>
</dbReference>
<dbReference type="Proteomes" id="UP000036987">
    <property type="component" value="Unassembled WGS sequence"/>
</dbReference>
<dbReference type="PANTHER" id="PTHR10219">
    <property type="entry name" value="GLYCOLIPID TRANSFER PROTEIN-RELATED"/>
    <property type="match status" value="1"/>
</dbReference>
<dbReference type="PANTHER" id="PTHR10219:SF34">
    <property type="entry name" value="GLYCOLIPID TRANSFER PROTEIN 3"/>
    <property type="match status" value="1"/>
</dbReference>
<dbReference type="GO" id="GO:0120009">
    <property type="term" value="P:intermembrane lipid transfer"/>
    <property type="evidence" value="ECO:0000318"/>
    <property type="project" value="GO_Central"/>
</dbReference>
<dbReference type="OrthoDB" id="205255at2759"/>
<keyword evidence="3" id="KW-1185">Reference proteome</keyword>
<dbReference type="AlphaFoldDB" id="A0A0K9PWH8"/>
<feature type="domain" description="Glycolipid transfer protein" evidence="1">
    <location>
        <begin position="58"/>
        <end position="198"/>
    </location>
</feature>
<proteinExistence type="predicted"/>
<accession>A0A0K9PWH8</accession>
<dbReference type="InterPro" id="IPR036497">
    <property type="entry name" value="GLTP_sf"/>
</dbReference>
<reference evidence="3" key="1">
    <citation type="journal article" date="2016" name="Nature">
        <title>The genome of the seagrass Zostera marina reveals angiosperm adaptation to the sea.</title>
        <authorList>
            <person name="Olsen J.L."/>
            <person name="Rouze P."/>
            <person name="Verhelst B."/>
            <person name="Lin Y.-C."/>
            <person name="Bayer T."/>
            <person name="Collen J."/>
            <person name="Dattolo E."/>
            <person name="De Paoli E."/>
            <person name="Dittami S."/>
            <person name="Maumus F."/>
            <person name="Michel G."/>
            <person name="Kersting A."/>
            <person name="Lauritano C."/>
            <person name="Lohaus R."/>
            <person name="Toepel M."/>
            <person name="Tonon T."/>
            <person name="Vanneste K."/>
            <person name="Amirebrahimi M."/>
            <person name="Brakel J."/>
            <person name="Bostroem C."/>
            <person name="Chovatia M."/>
            <person name="Grimwood J."/>
            <person name="Jenkins J.W."/>
            <person name="Jueterbock A."/>
            <person name="Mraz A."/>
            <person name="Stam W.T."/>
            <person name="Tice H."/>
            <person name="Bornberg-Bauer E."/>
            <person name="Green P.J."/>
            <person name="Pearson G.A."/>
            <person name="Procaccini G."/>
            <person name="Duarte C.M."/>
            <person name="Schmutz J."/>
            <person name="Reusch T.B.H."/>
            <person name="Van de Peer Y."/>
        </authorList>
    </citation>
    <scope>NUCLEOTIDE SEQUENCE [LARGE SCALE GENOMIC DNA]</scope>
    <source>
        <strain evidence="3">cv. Finnish</strain>
    </source>
</reference>
<evidence type="ECO:0000259" key="1">
    <source>
        <dbReference type="Pfam" id="PF08718"/>
    </source>
</evidence>
<evidence type="ECO:0000313" key="3">
    <source>
        <dbReference type="Proteomes" id="UP000036987"/>
    </source>
</evidence>
<dbReference type="Pfam" id="PF08718">
    <property type="entry name" value="GLTP"/>
    <property type="match status" value="1"/>
</dbReference>
<dbReference type="GO" id="GO:0035627">
    <property type="term" value="P:ceramide transport"/>
    <property type="evidence" value="ECO:0000318"/>
    <property type="project" value="GO_Central"/>
</dbReference>
<protein>
    <recommendedName>
        <fullName evidence="1">Glycolipid transfer protein domain-containing protein</fullName>
    </recommendedName>
</protein>
<dbReference type="InterPro" id="IPR014830">
    <property type="entry name" value="Glycolipid_transfer_prot_dom"/>
</dbReference>